<protein>
    <submittedName>
        <fullName evidence="2">Uncharacterized protein</fullName>
    </submittedName>
</protein>
<evidence type="ECO:0000256" key="1">
    <source>
        <dbReference type="SAM" id="MobiDB-lite"/>
    </source>
</evidence>
<name>A0ABR5F5V7_9ACTN</name>
<feature type="compositionally biased region" description="Basic and acidic residues" evidence="1">
    <location>
        <begin position="1"/>
        <end position="13"/>
    </location>
</feature>
<dbReference type="EMBL" id="JWIO01000007">
    <property type="protein sequence ID" value="KLL12116.1"/>
    <property type="molecule type" value="Genomic_DNA"/>
</dbReference>
<accession>A0ABR5F5V7</accession>
<reference evidence="2 3" key="1">
    <citation type="submission" date="2014-12" db="EMBL/GenBank/DDBJ databases">
        <title>Frankia sp. BMG5.1 draft genome.</title>
        <authorList>
            <person name="Gtari M."/>
            <person name="Ghodhbane-Gtari F."/>
            <person name="Nouioui I."/>
            <person name="Ktari A."/>
            <person name="Hezbri K."/>
            <person name="Mimouni W."/>
            <person name="Sbissi I."/>
            <person name="Ayari A."/>
            <person name="Yamanaka T."/>
            <person name="Normand P."/>
            <person name="Tisa L.S."/>
            <person name="Boudabous A."/>
        </authorList>
    </citation>
    <scope>NUCLEOTIDE SEQUENCE [LARGE SCALE GENOMIC DNA]</scope>
    <source>
        <strain evidence="2 3">BMG5.1</strain>
    </source>
</reference>
<evidence type="ECO:0000313" key="2">
    <source>
        <dbReference type="EMBL" id="KLL12116.1"/>
    </source>
</evidence>
<proteinExistence type="predicted"/>
<keyword evidence="3" id="KW-1185">Reference proteome</keyword>
<feature type="compositionally biased region" description="Basic and acidic residues" evidence="1">
    <location>
        <begin position="77"/>
        <end position="92"/>
    </location>
</feature>
<evidence type="ECO:0000313" key="3">
    <source>
        <dbReference type="Proteomes" id="UP000035425"/>
    </source>
</evidence>
<dbReference type="Proteomes" id="UP000035425">
    <property type="component" value="Unassembled WGS sequence"/>
</dbReference>
<feature type="region of interest" description="Disordered" evidence="1">
    <location>
        <begin position="1"/>
        <end position="143"/>
    </location>
</feature>
<comment type="caution">
    <text evidence="2">The sequence shown here is derived from an EMBL/GenBank/DDBJ whole genome shotgun (WGS) entry which is preliminary data.</text>
</comment>
<sequence length="143" mass="14572">MEDSRDENGRADELTEVEGLTEPQPCDYGAEGGFEGNGRGGCLGACSDDPPGEQDERHEGAENANEQDVGQMTSVGKDTRPALRGLDDHPGDCGDGEGSGHRCGGTVGTAGTFAEDGERRDGDGGKQAVGEAGQTDLAGSGCR</sequence>
<feature type="compositionally biased region" description="Gly residues" evidence="1">
    <location>
        <begin position="30"/>
        <end position="43"/>
    </location>
</feature>
<gene>
    <name evidence="2" type="ORF">FrCorBMG51_06535</name>
</gene>
<organism evidence="2 3">
    <name type="scientific">Protofrankia coriariae</name>
    <dbReference type="NCBI Taxonomy" id="1562887"/>
    <lineage>
        <taxon>Bacteria</taxon>
        <taxon>Bacillati</taxon>
        <taxon>Actinomycetota</taxon>
        <taxon>Actinomycetes</taxon>
        <taxon>Frankiales</taxon>
        <taxon>Frankiaceae</taxon>
        <taxon>Protofrankia</taxon>
    </lineage>
</organism>
<feature type="compositionally biased region" description="Polar residues" evidence="1">
    <location>
        <begin position="64"/>
        <end position="76"/>
    </location>
</feature>